<keyword evidence="3" id="KW-0479">Metal-binding</keyword>
<dbReference type="PANTHER" id="PTHR33711:SF7">
    <property type="entry name" value="INTRADIOL RING-CLEAVAGE DIOXYGENASES DOMAIN-CONTAINING PROTEIN-RELATED"/>
    <property type="match status" value="1"/>
</dbReference>
<dbReference type="InterPro" id="IPR007535">
    <property type="entry name" value="Catechol_dOase_N"/>
</dbReference>
<dbReference type="Pfam" id="PF00775">
    <property type="entry name" value="Dioxygenase_C"/>
    <property type="match status" value="1"/>
</dbReference>
<evidence type="ECO:0000256" key="4">
    <source>
        <dbReference type="ARBA" id="ARBA00022964"/>
    </source>
</evidence>
<dbReference type="Proteomes" id="UP000433652">
    <property type="component" value="Unassembled WGS sequence"/>
</dbReference>
<organism evidence="9 10">
    <name type="scientific">Croceibacterium salegens</name>
    <dbReference type="NCBI Taxonomy" id="1737568"/>
    <lineage>
        <taxon>Bacteria</taxon>
        <taxon>Pseudomonadati</taxon>
        <taxon>Pseudomonadota</taxon>
        <taxon>Alphaproteobacteria</taxon>
        <taxon>Sphingomonadales</taxon>
        <taxon>Erythrobacteraceae</taxon>
        <taxon>Croceibacterium</taxon>
    </lineage>
</organism>
<keyword evidence="10" id="KW-1185">Reference proteome</keyword>
<dbReference type="PANTHER" id="PTHR33711">
    <property type="entry name" value="DIOXYGENASE, PUTATIVE (AFU_ORTHOLOGUE AFUA_2G02910)-RELATED"/>
    <property type="match status" value="1"/>
</dbReference>
<evidence type="ECO:0000256" key="6">
    <source>
        <dbReference type="ARBA" id="ARBA00023004"/>
    </source>
</evidence>
<evidence type="ECO:0000259" key="8">
    <source>
        <dbReference type="Pfam" id="PF04444"/>
    </source>
</evidence>
<keyword evidence="5" id="KW-0560">Oxidoreductase</keyword>
<name>A0A6I4SSY5_9SPHN</name>
<dbReference type="InterPro" id="IPR050770">
    <property type="entry name" value="Intradiol_RC_Dioxygenase"/>
</dbReference>
<dbReference type="SUPFAM" id="SSF49482">
    <property type="entry name" value="Aromatic compound dioxygenase"/>
    <property type="match status" value="1"/>
</dbReference>
<accession>A0A6I4SSY5</accession>
<evidence type="ECO:0000256" key="3">
    <source>
        <dbReference type="ARBA" id="ARBA00022723"/>
    </source>
</evidence>
<comment type="similarity">
    <text evidence="2">Belongs to the intradiol ring-cleavage dioxygenase family.</text>
</comment>
<sequence>MNAVTPEQITRSALASFAGAPDGRTRELSNALIRHLHAFVTEVDPTPAEWMGAIEFLTRVGHTCQGARQEFILLSDVLGVSMLVDTLQQTEEDGVTESTVLGPFYVEEPPIAEQGSRITDSDDGIPLWVDIEVTDSAGKPLEGAIVDIWEGGPDGLYDVQRDLPEGEYDLRGRFRTDADGRVRCWAVVPVSYQVPADGPVGDLLAKTGRHPWRPGHVHFKLAADGFVPLVTHLFPSGDPYLTSDAVFGVKPSLIIELDEHDPGEGPAGREMNAPWKSLHYTFALSRE</sequence>
<comment type="caution">
    <text evidence="9">The sequence shown here is derived from an EMBL/GenBank/DDBJ whole genome shotgun (WGS) entry which is preliminary data.</text>
</comment>
<keyword evidence="4 9" id="KW-0223">Dioxygenase</keyword>
<evidence type="ECO:0000256" key="1">
    <source>
        <dbReference type="ARBA" id="ARBA00001965"/>
    </source>
</evidence>
<dbReference type="GO" id="GO:0009712">
    <property type="term" value="P:catechol-containing compound metabolic process"/>
    <property type="evidence" value="ECO:0007669"/>
    <property type="project" value="InterPro"/>
</dbReference>
<dbReference type="EMBL" id="WTYM01000026">
    <property type="protein sequence ID" value="MXO58448.1"/>
    <property type="molecule type" value="Genomic_DNA"/>
</dbReference>
<gene>
    <name evidence="9" type="ORF">GRI89_02660</name>
</gene>
<dbReference type="GO" id="GO:0008199">
    <property type="term" value="F:ferric iron binding"/>
    <property type="evidence" value="ECO:0007669"/>
    <property type="project" value="InterPro"/>
</dbReference>
<evidence type="ECO:0000256" key="2">
    <source>
        <dbReference type="ARBA" id="ARBA00007825"/>
    </source>
</evidence>
<dbReference type="OrthoDB" id="9800887at2"/>
<evidence type="ECO:0000256" key="5">
    <source>
        <dbReference type="ARBA" id="ARBA00023002"/>
    </source>
</evidence>
<comment type="cofactor">
    <cofactor evidence="1">
        <name>Fe(3+)</name>
        <dbReference type="ChEBI" id="CHEBI:29034"/>
    </cofactor>
</comment>
<dbReference type="Gene3D" id="2.60.130.10">
    <property type="entry name" value="Aromatic compound dioxygenase"/>
    <property type="match status" value="1"/>
</dbReference>
<protein>
    <submittedName>
        <fullName evidence="9">Hydroxyquinol 1,2-dioxygenase</fullName>
    </submittedName>
</protein>
<dbReference type="AlphaFoldDB" id="A0A6I4SSY5"/>
<feature type="domain" description="Intradiol ring-cleavage dioxygenases" evidence="7">
    <location>
        <begin position="102"/>
        <end position="274"/>
    </location>
</feature>
<dbReference type="RefSeq" id="WP_159791941.1">
    <property type="nucleotide sequence ID" value="NZ_WTYM01000026.1"/>
</dbReference>
<evidence type="ECO:0000313" key="9">
    <source>
        <dbReference type="EMBL" id="MXO58448.1"/>
    </source>
</evidence>
<feature type="domain" description="Catechol dioxygenase N-terminal" evidence="8">
    <location>
        <begin position="22"/>
        <end position="94"/>
    </location>
</feature>
<evidence type="ECO:0000259" key="7">
    <source>
        <dbReference type="Pfam" id="PF00775"/>
    </source>
</evidence>
<dbReference type="InterPro" id="IPR000627">
    <property type="entry name" value="Intradiol_dOase_C"/>
</dbReference>
<proteinExistence type="inferred from homology"/>
<dbReference type="GO" id="GO:0018576">
    <property type="term" value="F:catechol 1,2-dioxygenase activity"/>
    <property type="evidence" value="ECO:0007669"/>
    <property type="project" value="InterPro"/>
</dbReference>
<reference evidence="9 10" key="1">
    <citation type="submission" date="2019-12" db="EMBL/GenBank/DDBJ databases">
        <title>Genomic-based taxomic classification of the family Erythrobacteraceae.</title>
        <authorList>
            <person name="Xu L."/>
        </authorList>
    </citation>
    <scope>NUCLEOTIDE SEQUENCE [LARGE SCALE GENOMIC DNA]</scope>
    <source>
        <strain evidence="9 10">MCCC 1K01500</strain>
    </source>
</reference>
<keyword evidence="6" id="KW-0408">Iron</keyword>
<dbReference type="InterPro" id="IPR015889">
    <property type="entry name" value="Intradiol_dOase_core"/>
</dbReference>
<evidence type="ECO:0000313" key="10">
    <source>
        <dbReference type="Proteomes" id="UP000433652"/>
    </source>
</evidence>
<dbReference type="Pfam" id="PF04444">
    <property type="entry name" value="Dioxygenase_N"/>
    <property type="match status" value="1"/>
</dbReference>